<organism evidence="2 3">
    <name type="scientific">Rubus argutus</name>
    <name type="common">Southern blackberry</name>
    <dbReference type="NCBI Taxonomy" id="59490"/>
    <lineage>
        <taxon>Eukaryota</taxon>
        <taxon>Viridiplantae</taxon>
        <taxon>Streptophyta</taxon>
        <taxon>Embryophyta</taxon>
        <taxon>Tracheophyta</taxon>
        <taxon>Spermatophyta</taxon>
        <taxon>Magnoliopsida</taxon>
        <taxon>eudicotyledons</taxon>
        <taxon>Gunneridae</taxon>
        <taxon>Pentapetalae</taxon>
        <taxon>rosids</taxon>
        <taxon>fabids</taxon>
        <taxon>Rosales</taxon>
        <taxon>Rosaceae</taxon>
        <taxon>Rosoideae</taxon>
        <taxon>Rosoideae incertae sedis</taxon>
        <taxon>Rubus</taxon>
    </lineage>
</organism>
<evidence type="ECO:0000313" key="3">
    <source>
        <dbReference type="Proteomes" id="UP001457282"/>
    </source>
</evidence>
<dbReference type="EMBL" id="JBEDUW010000003">
    <property type="protein sequence ID" value="KAK9939063.1"/>
    <property type="molecule type" value="Genomic_DNA"/>
</dbReference>
<accession>A0AAW1XRH8</accession>
<dbReference type="Proteomes" id="UP001457282">
    <property type="component" value="Unassembled WGS sequence"/>
</dbReference>
<protein>
    <submittedName>
        <fullName evidence="2">Uncharacterized protein</fullName>
    </submittedName>
</protein>
<dbReference type="InterPro" id="IPR056895">
    <property type="entry name" value="AtTam9"/>
</dbReference>
<comment type="caution">
    <text evidence="2">The sequence shown here is derived from an EMBL/GenBank/DDBJ whole genome shotgun (WGS) entry which is preliminary data.</text>
</comment>
<sequence>MLCSVNIISVMFSTYDIIDVFLLLCSYNMGNKPVKQEREEVLLKVVPPLDRAYVRWLARDLERIHGFTPANPRAVKPPDHYIEYMRLNGWLDVDLSDPDLAHLLK</sequence>
<dbReference type="AlphaFoldDB" id="A0AAW1XRH8"/>
<keyword evidence="1" id="KW-0472">Membrane</keyword>
<gene>
    <name evidence="2" type="ORF">M0R45_015772</name>
</gene>
<evidence type="ECO:0000256" key="1">
    <source>
        <dbReference type="SAM" id="Phobius"/>
    </source>
</evidence>
<keyword evidence="1" id="KW-0812">Transmembrane</keyword>
<proteinExistence type="predicted"/>
<name>A0AAW1XRH8_RUBAR</name>
<evidence type="ECO:0000313" key="2">
    <source>
        <dbReference type="EMBL" id="KAK9939063.1"/>
    </source>
</evidence>
<dbReference type="Pfam" id="PF25111">
    <property type="entry name" value="AtTam9"/>
    <property type="match status" value="1"/>
</dbReference>
<feature type="transmembrane region" description="Helical" evidence="1">
    <location>
        <begin position="6"/>
        <end position="25"/>
    </location>
</feature>
<keyword evidence="1" id="KW-1133">Transmembrane helix</keyword>
<reference evidence="2 3" key="1">
    <citation type="journal article" date="2023" name="G3 (Bethesda)">
        <title>A chromosome-length genome assembly and annotation of blackberry (Rubus argutus, cv. 'Hillquist').</title>
        <authorList>
            <person name="Bruna T."/>
            <person name="Aryal R."/>
            <person name="Dudchenko O."/>
            <person name="Sargent D.J."/>
            <person name="Mead D."/>
            <person name="Buti M."/>
            <person name="Cavallini A."/>
            <person name="Hytonen T."/>
            <person name="Andres J."/>
            <person name="Pham M."/>
            <person name="Weisz D."/>
            <person name="Mascagni F."/>
            <person name="Usai G."/>
            <person name="Natali L."/>
            <person name="Bassil N."/>
            <person name="Fernandez G.E."/>
            <person name="Lomsadze A."/>
            <person name="Armour M."/>
            <person name="Olukolu B."/>
            <person name="Poorten T."/>
            <person name="Britton C."/>
            <person name="Davik J."/>
            <person name="Ashrafi H."/>
            <person name="Aiden E.L."/>
            <person name="Borodovsky M."/>
            <person name="Worthington M."/>
        </authorList>
    </citation>
    <scope>NUCLEOTIDE SEQUENCE [LARGE SCALE GENOMIC DNA]</scope>
    <source>
        <strain evidence="2">PI 553951</strain>
    </source>
</reference>
<keyword evidence="3" id="KW-1185">Reference proteome</keyword>